<keyword evidence="1 5" id="KW-0489">Methyltransferase</keyword>
<dbReference type="Pfam" id="PF13649">
    <property type="entry name" value="Methyltransf_25"/>
    <property type="match status" value="1"/>
</dbReference>
<evidence type="ECO:0000256" key="2">
    <source>
        <dbReference type="ARBA" id="ARBA00022679"/>
    </source>
</evidence>
<gene>
    <name evidence="5" type="ORF">Drose_25245</name>
</gene>
<name>A0ABY5YXP0_9ACTN</name>
<evidence type="ECO:0000313" key="6">
    <source>
        <dbReference type="Proteomes" id="UP001058271"/>
    </source>
</evidence>
<dbReference type="PANTHER" id="PTHR43464:SF19">
    <property type="entry name" value="UBIQUINONE BIOSYNTHESIS O-METHYLTRANSFERASE, MITOCHONDRIAL"/>
    <property type="match status" value="1"/>
</dbReference>
<dbReference type="SUPFAM" id="SSF53335">
    <property type="entry name" value="S-adenosyl-L-methionine-dependent methyltransferases"/>
    <property type="match status" value="1"/>
</dbReference>
<dbReference type="InterPro" id="IPR041698">
    <property type="entry name" value="Methyltransf_25"/>
</dbReference>
<keyword evidence="6" id="KW-1185">Reference proteome</keyword>
<sequence length="200" mass="22069">MGGTFWNPSPDGDPSEDVKELAAASTFSSVLDVGCGTGRNLVPFVGQQCTLHAVDADPEAARATEQRFADLEPDRIRVKVADVRSFAPGRRFGLVICHGVLHFLARRERLRAYRRIASWVEPGGLVSIVAFNSRRPIPDDLAPLMPEPAEGSTELLHAFPGWDQVKFRSYDYRDEHCGGTVRHVHSIDRLIARAPMGDHA</sequence>
<evidence type="ECO:0000256" key="3">
    <source>
        <dbReference type="ARBA" id="ARBA00022691"/>
    </source>
</evidence>
<dbReference type="EMBL" id="CP073721">
    <property type="protein sequence ID" value="UWZ34520.1"/>
    <property type="molecule type" value="Genomic_DNA"/>
</dbReference>
<reference evidence="5" key="1">
    <citation type="submission" date="2021-04" db="EMBL/GenBank/DDBJ databases">
        <title>Biosynthetic gene clusters of Dactylosporangioum roseum.</title>
        <authorList>
            <person name="Hartkoorn R.C."/>
            <person name="Beaudoing E."/>
            <person name="Hot D."/>
            <person name="Moureu S."/>
        </authorList>
    </citation>
    <scope>NUCLEOTIDE SEQUENCE</scope>
    <source>
        <strain evidence="5">NRRL B-16295</strain>
    </source>
</reference>
<evidence type="ECO:0000313" key="5">
    <source>
        <dbReference type="EMBL" id="UWZ34520.1"/>
    </source>
</evidence>
<dbReference type="PANTHER" id="PTHR43464">
    <property type="entry name" value="METHYLTRANSFERASE"/>
    <property type="match status" value="1"/>
</dbReference>
<feature type="domain" description="Methyltransferase" evidence="4">
    <location>
        <begin position="30"/>
        <end position="124"/>
    </location>
</feature>
<dbReference type="Proteomes" id="UP001058271">
    <property type="component" value="Chromosome"/>
</dbReference>
<dbReference type="GO" id="GO:0008168">
    <property type="term" value="F:methyltransferase activity"/>
    <property type="evidence" value="ECO:0007669"/>
    <property type="project" value="UniProtKB-KW"/>
</dbReference>
<protein>
    <submittedName>
        <fullName evidence="5">Class I SAM-dependent methyltransferase</fullName>
    </submittedName>
</protein>
<dbReference type="CDD" id="cd02440">
    <property type="entry name" value="AdoMet_MTases"/>
    <property type="match status" value="1"/>
</dbReference>
<keyword evidence="3" id="KW-0949">S-adenosyl-L-methionine</keyword>
<dbReference type="Gene3D" id="3.40.50.150">
    <property type="entry name" value="Vaccinia Virus protein VP39"/>
    <property type="match status" value="1"/>
</dbReference>
<keyword evidence="2" id="KW-0808">Transferase</keyword>
<accession>A0ABY5YXP0</accession>
<evidence type="ECO:0000259" key="4">
    <source>
        <dbReference type="Pfam" id="PF13649"/>
    </source>
</evidence>
<proteinExistence type="predicted"/>
<dbReference type="RefSeq" id="WP_260723841.1">
    <property type="nucleotide sequence ID" value="NZ_BAAABS010000011.1"/>
</dbReference>
<organism evidence="5 6">
    <name type="scientific">Dactylosporangium roseum</name>
    <dbReference type="NCBI Taxonomy" id="47989"/>
    <lineage>
        <taxon>Bacteria</taxon>
        <taxon>Bacillati</taxon>
        <taxon>Actinomycetota</taxon>
        <taxon>Actinomycetes</taxon>
        <taxon>Micromonosporales</taxon>
        <taxon>Micromonosporaceae</taxon>
        <taxon>Dactylosporangium</taxon>
    </lineage>
</organism>
<dbReference type="GO" id="GO:0032259">
    <property type="term" value="P:methylation"/>
    <property type="evidence" value="ECO:0007669"/>
    <property type="project" value="UniProtKB-KW"/>
</dbReference>
<dbReference type="InterPro" id="IPR029063">
    <property type="entry name" value="SAM-dependent_MTases_sf"/>
</dbReference>
<evidence type="ECO:0000256" key="1">
    <source>
        <dbReference type="ARBA" id="ARBA00022603"/>
    </source>
</evidence>